<evidence type="ECO:0000313" key="3">
    <source>
        <dbReference type="Proteomes" id="UP001064632"/>
    </source>
</evidence>
<protein>
    <submittedName>
        <fullName evidence="2">Uncharacterized protein</fullName>
    </submittedName>
</protein>
<sequence length="171" mass="18286">MADTIWSTTRRAALTAYGCSASVAAHHRNFPNRGWHDLRARSAGIDAATGTFVSSTHIRYPVDSVRMDNKPRAPSDTHRYTLLRYTTCIGTAFWVLVVVAVLADPFTLFFFTWAPFALVAVAIGALTLVTGGVLAVRQSMGWALAALMGAAGSGLAIYALLHPSPGVPCHL</sequence>
<feature type="transmembrane region" description="Helical" evidence="1">
    <location>
        <begin position="108"/>
        <end position="129"/>
    </location>
</feature>
<accession>A0ABY6BD16</accession>
<dbReference type="EMBL" id="CP104694">
    <property type="protein sequence ID" value="UXI65802.1"/>
    <property type="molecule type" value="Genomic_DNA"/>
</dbReference>
<gene>
    <name evidence="2" type="ORF">N4264_13615</name>
</gene>
<evidence type="ECO:0000313" key="2">
    <source>
        <dbReference type="EMBL" id="UXI65802.1"/>
    </source>
</evidence>
<proteinExistence type="predicted"/>
<feature type="transmembrane region" description="Helical" evidence="1">
    <location>
        <begin position="141"/>
        <end position="161"/>
    </location>
</feature>
<keyword evidence="1" id="KW-0472">Membrane</keyword>
<feature type="transmembrane region" description="Helical" evidence="1">
    <location>
        <begin position="82"/>
        <end position="102"/>
    </location>
</feature>
<evidence type="ECO:0000256" key="1">
    <source>
        <dbReference type="SAM" id="Phobius"/>
    </source>
</evidence>
<keyword evidence="1" id="KW-1133">Transmembrane helix</keyword>
<name>A0ABY6BD16_9GAMM</name>
<organism evidence="2 3">
    <name type="scientific">Tahibacter amnicola</name>
    <dbReference type="NCBI Taxonomy" id="2976241"/>
    <lineage>
        <taxon>Bacteria</taxon>
        <taxon>Pseudomonadati</taxon>
        <taxon>Pseudomonadota</taxon>
        <taxon>Gammaproteobacteria</taxon>
        <taxon>Lysobacterales</taxon>
        <taxon>Rhodanobacteraceae</taxon>
        <taxon>Tahibacter</taxon>
    </lineage>
</organism>
<keyword evidence="1" id="KW-0812">Transmembrane</keyword>
<dbReference type="RefSeq" id="WP_261692798.1">
    <property type="nucleotide sequence ID" value="NZ_CP104694.1"/>
</dbReference>
<dbReference type="Proteomes" id="UP001064632">
    <property type="component" value="Chromosome"/>
</dbReference>
<keyword evidence="3" id="KW-1185">Reference proteome</keyword>
<reference evidence="2" key="1">
    <citation type="submission" date="2022-09" db="EMBL/GenBank/DDBJ databases">
        <title>Tahibacter sp. nov., isolated from a fresh water.</title>
        <authorList>
            <person name="Baek J.H."/>
            <person name="Lee J.K."/>
            <person name="Kim J.M."/>
            <person name="Jeon C.O."/>
        </authorList>
    </citation>
    <scope>NUCLEOTIDE SEQUENCE</scope>
    <source>
        <strain evidence="2">W38</strain>
    </source>
</reference>